<dbReference type="Pfam" id="PF14906">
    <property type="entry name" value="DUF4495"/>
    <property type="match status" value="1"/>
</dbReference>
<sequence length="745" mass="84295">MEVMEDGNLMDKVHILIQRDMEYYKSNQTVLQETICPGIVGGKLDFPRSASFAAMKLVLWWEEEYVAAYRRNSGFLQKCEISEQNMDTSGGCGGIVKASDPSKFVNLINKSAEQLLEHLHILTQEALDHADLTVLTGTIGAVALLKNCLWFYLQSINEIKGSQVEVLHESYKKYQEMGEALAERLLDLHCRLLSLYILQEAESLDWESQKPFCESERGSYVIQMWWLYMQGTKEDLWNTVPPKMAQRVFSGMLNESLTILTVRYTQSCPSEARSKLLLVDISNLLLCIAQLLPSICDKAEELIGLNLNNKSKILRDIHTKCQELLNCLILRGASLDILQKVFRKGIENVELIKSKSASPASWIIFSLPHIFKNHPKNVQKMSDLSPDIIIALELTVLLAQPQPNWAQLLKVVTNVILSIGNIDDYSDTLFSSISHQPNWAKCFDRRHVWNQIRPPWYEAILNLVTPLLPTITRTVINAIETGASMYQAMLIILGCFSQLWDCVDHTLPKVSTLIQDLIPADITPMNHSALIQILISALYSELLQQSELTHNKQVKFADGLNTPSTSKEQKNSAHKNSVSSFEGTFNSVGEIALAIAESLCSIDEDNKHTDQIEEFLEQVKENMEMFDDCCREGSSRVEGTEQITEVLVSDILMTTHGKKSLKTLHHFIKNNSEWFYQKLGVSEETDACVPNRVISGPHPLLHTMFHIGYRPFDQLLTGTWQPNWTGLLQTPMGLSVDRVWAQISL</sequence>
<name>A0A482VBE0_ASBVE</name>
<dbReference type="PANTHER" id="PTHR33960:SF1">
    <property type="entry name" value="SIMILAR TO KIAA0825 PROTEIN"/>
    <property type="match status" value="1"/>
</dbReference>
<evidence type="ECO:0000313" key="3">
    <source>
        <dbReference type="Proteomes" id="UP000292052"/>
    </source>
</evidence>
<accession>A0A482VBE0</accession>
<keyword evidence="3" id="KW-1185">Reference proteome</keyword>
<organism evidence="2 3">
    <name type="scientific">Asbolus verrucosus</name>
    <name type="common">Desert ironclad beetle</name>
    <dbReference type="NCBI Taxonomy" id="1661398"/>
    <lineage>
        <taxon>Eukaryota</taxon>
        <taxon>Metazoa</taxon>
        <taxon>Ecdysozoa</taxon>
        <taxon>Arthropoda</taxon>
        <taxon>Hexapoda</taxon>
        <taxon>Insecta</taxon>
        <taxon>Pterygota</taxon>
        <taxon>Neoptera</taxon>
        <taxon>Endopterygota</taxon>
        <taxon>Coleoptera</taxon>
        <taxon>Polyphaga</taxon>
        <taxon>Cucujiformia</taxon>
        <taxon>Tenebrionidae</taxon>
        <taxon>Pimeliinae</taxon>
        <taxon>Asbolus</taxon>
    </lineage>
</organism>
<evidence type="ECO:0000313" key="2">
    <source>
        <dbReference type="EMBL" id="RZB40339.1"/>
    </source>
</evidence>
<gene>
    <name evidence="2" type="ORF">BDFB_001291</name>
</gene>
<dbReference type="PANTHER" id="PTHR33960">
    <property type="entry name" value="SIMILAR TO KIAA0825 PROTEIN"/>
    <property type="match status" value="1"/>
</dbReference>
<dbReference type="STRING" id="1661398.A0A482VBE0"/>
<comment type="caution">
    <text evidence="2">The sequence shown here is derived from an EMBL/GenBank/DDBJ whole genome shotgun (WGS) entry which is preliminary data.</text>
</comment>
<reference evidence="2 3" key="1">
    <citation type="submission" date="2017-03" db="EMBL/GenBank/DDBJ databases">
        <title>Genome of the blue death feigning beetle - Asbolus verrucosus.</title>
        <authorList>
            <person name="Rider S.D."/>
        </authorList>
    </citation>
    <scope>NUCLEOTIDE SEQUENCE [LARGE SCALE GENOMIC DNA]</scope>
    <source>
        <strain evidence="2">Butters</strain>
        <tissue evidence="2">Head and leg muscle</tissue>
    </source>
</reference>
<feature type="region of interest" description="Disordered" evidence="1">
    <location>
        <begin position="557"/>
        <end position="578"/>
    </location>
</feature>
<dbReference type="InterPro" id="IPR027993">
    <property type="entry name" value="DUF4495"/>
</dbReference>
<protein>
    <submittedName>
        <fullName evidence="2">Uncharacterized protein</fullName>
    </submittedName>
</protein>
<dbReference type="Proteomes" id="UP000292052">
    <property type="component" value="Unassembled WGS sequence"/>
</dbReference>
<proteinExistence type="predicted"/>
<dbReference type="OrthoDB" id="10007406at2759"/>
<dbReference type="AlphaFoldDB" id="A0A482VBE0"/>
<dbReference type="EMBL" id="QDEB01119841">
    <property type="protein sequence ID" value="RZB40339.1"/>
    <property type="molecule type" value="Genomic_DNA"/>
</dbReference>
<evidence type="ECO:0000256" key="1">
    <source>
        <dbReference type="SAM" id="MobiDB-lite"/>
    </source>
</evidence>
<feature type="non-terminal residue" evidence="2">
    <location>
        <position position="745"/>
    </location>
</feature>